<organism evidence="2 3">
    <name type="scientific">Chryseobacterium kimseyorum</name>
    <dbReference type="NCBI Taxonomy" id="2984028"/>
    <lineage>
        <taxon>Bacteria</taxon>
        <taxon>Pseudomonadati</taxon>
        <taxon>Bacteroidota</taxon>
        <taxon>Flavobacteriia</taxon>
        <taxon>Flavobacteriales</taxon>
        <taxon>Weeksellaceae</taxon>
        <taxon>Chryseobacterium group</taxon>
        <taxon>Chryseobacterium</taxon>
    </lineage>
</organism>
<dbReference type="EMBL" id="JAPDHW010000038">
    <property type="protein sequence ID" value="MCW3170848.1"/>
    <property type="molecule type" value="Genomic_DNA"/>
</dbReference>
<reference evidence="2" key="1">
    <citation type="submission" date="2022-10" db="EMBL/GenBank/DDBJ databases">
        <title>Chryseobacterium babae sp. nov. isolated from the gut of the beetle Oryctes rhinoceros, and Chryseobacterium kimseyorum sp. nov., isolated from a stick insect rearing cage.</title>
        <authorList>
            <person name="Shelomi M."/>
            <person name="Han C.-J."/>
            <person name="Chen W.-M."/>
            <person name="Chen H.-K."/>
            <person name="Liaw S.-J."/>
            <person name="Muhle E."/>
            <person name="Clermont D."/>
        </authorList>
    </citation>
    <scope>NUCLEOTIDE SEQUENCE</scope>
    <source>
        <strain evidence="2">09-1422</strain>
    </source>
</reference>
<feature type="transmembrane region" description="Helical" evidence="1">
    <location>
        <begin position="367"/>
        <end position="389"/>
    </location>
</feature>
<feature type="transmembrane region" description="Helical" evidence="1">
    <location>
        <begin position="441"/>
        <end position="462"/>
    </location>
</feature>
<feature type="transmembrane region" description="Helical" evidence="1">
    <location>
        <begin position="338"/>
        <end position="355"/>
    </location>
</feature>
<keyword evidence="1" id="KW-0472">Membrane</keyword>
<dbReference type="Proteomes" id="UP001163731">
    <property type="component" value="Unassembled WGS sequence"/>
</dbReference>
<evidence type="ECO:0000313" key="2">
    <source>
        <dbReference type="EMBL" id="MCW3170848.1"/>
    </source>
</evidence>
<keyword evidence="1" id="KW-1133">Transmembrane helix</keyword>
<accession>A0ABT3I4A7</accession>
<sequence length="471" mass="55477">MITNLINLFKDSNIISHIDNFRQYEFIAITQDKESIIQVNIDLYQSINDIINEIGYNWSFEVEEIEYKIDTNGFEVVDIEDLNEFESFTVIFKIFKSSSNILIFDEEIFFRNLERMDLKSILLVLAEITTPIVIRNTFTTLSVSTNIIGYNGIPSQFESNQISIQCLFYNYSEIKFSPENFKLVTDGEGDRFLNIINKLYLVYILIYLFDVSEIKDDEIYLKIKGSKTFEYNIKFQDLNLSSLQEYKKIYEWTYTEKEKVEDKLGIVRNILGFYITKDSLEIDTRAFPSILSSNQLYIKGNLSKYLDSRTKIFEQVESVTNKINTSLDTFLSNFQKSVFVFISFYLTVFILKFFGKSDPATALNKEATLVGLFLLILSVIYMIFSLVILNGDRNRIKDKYYLIKTRFYDILNVDDVNKILNNDNEFENDITYFKKKRCRYLTIWVLSILILICILFSTSDYINFRYLISQK</sequence>
<gene>
    <name evidence="2" type="ORF">OMO38_20165</name>
</gene>
<keyword evidence="1" id="KW-0812">Transmembrane</keyword>
<keyword evidence="3" id="KW-1185">Reference proteome</keyword>
<evidence type="ECO:0000313" key="3">
    <source>
        <dbReference type="Proteomes" id="UP001163731"/>
    </source>
</evidence>
<evidence type="ECO:0000256" key="1">
    <source>
        <dbReference type="SAM" id="Phobius"/>
    </source>
</evidence>
<protein>
    <submittedName>
        <fullName evidence="2">Uncharacterized protein</fullName>
    </submittedName>
</protein>
<proteinExistence type="predicted"/>
<comment type="caution">
    <text evidence="2">The sequence shown here is derived from an EMBL/GenBank/DDBJ whole genome shotgun (WGS) entry which is preliminary data.</text>
</comment>
<dbReference type="RefSeq" id="WP_264751976.1">
    <property type="nucleotide sequence ID" value="NZ_JAPDHW010000038.1"/>
</dbReference>
<name>A0ABT3I4A7_9FLAO</name>